<dbReference type="GO" id="GO:0043531">
    <property type="term" value="F:ADP binding"/>
    <property type="evidence" value="ECO:0007669"/>
    <property type="project" value="InterPro"/>
</dbReference>
<dbReference type="SUPFAM" id="SSF52540">
    <property type="entry name" value="P-loop containing nucleoside triphosphate hydrolases"/>
    <property type="match status" value="1"/>
</dbReference>
<dbReference type="EMBL" id="VIRS01000021">
    <property type="protein sequence ID" value="TQS41916.1"/>
    <property type="molecule type" value="Genomic_DNA"/>
</dbReference>
<name>A0A545AKR5_9ACTN</name>
<dbReference type="GO" id="GO:0000160">
    <property type="term" value="P:phosphorelay signal transduction system"/>
    <property type="evidence" value="ECO:0007669"/>
    <property type="project" value="InterPro"/>
</dbReference>
<dbReference type="GO" id="GO:0006355">
    <property type="term" value="P:regulation of DNA-templated transcription"/>
    <property type="evidence" value="ECO:0007669"/>
    <property type="project" value="InterPro"/>
</dbReference>
<dbReference type="InterPro" id="IPR016032">
    <property type="entry name" value="Sig_transdc_resp-reg_C-effctor"/>
</dbReference>
<dbReference type="Pfam" id="PF00931">
    <property type="entry name" value="NB-ARC"/>
    <property type="match status" value="1"/>
</dbReference>
<reference evidence="7 8" key="1">
    <citation type="submission" date="2019-07" db="EMBL/GenBank/DDBJ databases">
        <title>Cryptosporangium phraense sp. nov., isolated from plant litter.</title>
        <authorList>
            <person name="Suriyachadkun C."/>
        </authorList>
    </citation>
    <scope>NUCLEOTIDE SEQUENCE [LARGE SCALE GENOMIC DNA]</scope>
    <source>
        <strain evidence="7 8">A-T 5661</strain>
    </source>
</reference>
<dbReference type="Gene3D" id="3.40.50.300">
    <property type="entry name" value="P-loop containing nucleotide triphosphate hydrolases"/>
    <property type="match status" value="1"/>
</dbReference>
<dbReference type="SUPFAM" id="SSF48452">
    <property type="entry name" value="TPR-like"/>
    <property type="match status" value="3"/>
</dbReference>
<feature type="DNA-binding region" description="OmpR/PhoB-type" evidence="5">
    <location>
        <begin position="1"/>
        <end position="96"/>
    </location>
</feature>
<dbReference type="Gene3D" id="1.10.10.10">
    <property type="entry name" value="Winged helix-like DNA-binding domain superfamily/Winged helix DNA-binding domain"/>
    <property type="match status" value="1"/>
</dbReference>
<feature type="domain" description="OmpR/PhoB-type" evidence="6">
    <location>
        <begin position="1"/>
        <end position="96"/>
    </location>
</feature>
<comment type="caution">
    <text evidence="7">The sequence shown here is derived from an EMBL/GenBank/DDBJ whole genome shotgun (WGS) entry which is preliminary data.</text>
</comment>
<accession>A0A545AKR5</accession>
<protein>
    <submittedName>
        <fullName evidence="7">Tetratricopeptide repeat protein</fullName>
    </submittedName>
</protein>
<dbReference type="Gene3D" id="1.25.40.10">
    <property type="entry name" value="Tetratricopeptide repeat domain"/>
    <property type="match status" value="3"/>
</dbReference>
<evidence type="ECO:0000256" key="2">
    <source>
        <dbReference type="ARBA" id="ARBA00023015"/>
    </source>
</evidence>
<dbReference type="Pfam" id="PF03704">
    <property type="entry name" value="BTAD"/>
    <property type="match status" value="1"/>
</dbReference>
<dbReference type="InterPro" id="IPR036388">
    <property type="entry name" value="WH-like_DNA-bd_sf"/>
</dbReference>
<dbReference type="CDD" id="cd15831">
    <property type="entry name" value="BTAD"/>
    <property type="match status" value="1"/>
</dbReference>
<dbReference type="SMART" id="SM00028">
    <property type="entry name" value="TPR"/>
    <property type="match status" value="5"/>
</dbReference>
<dbReference type="InterPro" id="IPR002182">
    <property type="entry name" value="NB-ARC"/>
</dbReference>
<dbReference type="InterPro" id="IPR005158">
    <property type="entry name" value="BTAD"/>
</dbReference>
<evidence type="ECO:0000313" key="7">
    <source>
        <dbReference type="EMBL" id="TQS41916.1"/>
    </source>
</evidence>
<evidence type="ECO:0000259" key="6">
    <source>
        <dbReference type="PROSITE" id="PS51755"/>
    </source>
</evidence>
<dbReference type="PROSITE" id="PS51755">
    <property type="entry name" value="OMPR_PHOB"/>
    <property type="match status" value="1"/>
</dbReference>
<keyword evidence="3 5" id="KW-0238">DNA-binding</keyword>
<dbReference type="OrthoDB" id="7628974at2"/>
<comment type="similarity">
    <text evidence="1">Belongs to the AfsR/DnrI/RedD regulatory family.</text>
</comment>
<evidence type="ECO:0000256" key="5">
    <source>
        <dbReference type="PROSITE-ProRule" id="PRU01091"/>
    </source>
</evidence>
<dbReference type="InterPro" id="IPR051677">
    <property type="entry name" value="AfsR-DnrI-RedD_regulator"/>
</dbReference>
<dbReference type="PANTHER" id="PTHR35807">
    <property type="entry name" value="TRANSCRIPTIONAL REGULATOR REDD-RELATED"/>
    <property type="match status" value="1"/>
</dbReference>
<dbReference type="InterPro" id="IPR027417">
    <property type="entry name" value="P-loop_NTPase"/>
</dbReference>
<organism evidence="7 8">
    <name type="scientific">Cryptosporangium phraense</name>
    <dbReference type="NCBI Taxonomy" id="2593070"/>
    <lineage>
        <taxon>Bacteria</taxon>
        <taxon>Bacillati</taxon>
        <taxon>Actinomycetota</taxon>
        <taxon>Actinomycetes</taxon>
        <taxon>Cryptosporangiales</taxon>
        <taxon>Cryptosporangiaceae</taxon>
        <taxon>Cryptosporangium</taxon>
    </lineage>
</organism>
<dbReference type="SUPFAM" id="SSF46894">
    <property type="entry name" value="C-terminal effector domain of the bipartite response regulators"/>
    <property type="match status" value="1"/>
</dbReference>
<dbReference type="InterPro" id="IPR011990">
    <property type="entry name" value="TPR-like_helical_dom_sf"/>
</dbReference>
<dbReference type="InterPro" id="IPR001867">
    <property type="entry name" value="OmpR/PhoB-type_DNA-bd"/>
</dbReference>
<keyword evidence="8" id="KW-1185">Reference proteome</keyword>
<dbReference type="InterPro" id="IPR019734">
    <property type="entry name" value="TPR_rpt"/>
</dbReference>
<keyword evidence="2" id="KW-0805">Transcription regulation</keyword>
<dbReference type="Proteomes" id="UP000317982">
    <property type="component" value="Unassembled WGS sequence"/>
</dbReference>
<gene>
    <name evidence="7" type="ORF">FL583_26920</name>
</gene>
<proteinExistence type="inferred from homology"/>
<dbReference type="Pfam" id="PF13424">
    <property type="entry name" value="TPR_12"/>
    <property type="match status" value="1"/>
</dbReference>
<dbReference type="PANTHER" id="PTHR35807:SF1">
    <property type="entry name" value="TRANSCRIPTIONAL REGULATOR REDD"/>
    <property type="match status" value="1"/>
</dbReference>
<evidence type="ECO:0000313" key="8">
    <source>
        <dbReference type="Proteomes" id="UP000317982"/>
    </source>
</evidence>
<evidence type="ECO:0000256" key="4">
    <source>
        <dbReference type="ARBA" id="ARBA00023163"/>
    </source>
</evidence>
<keyword evidence="4" id="KW-0804">Transcription</keyword>
<evidence type="ECO:0000256" key="3">
    <source>
        <dbReference type="ARBA" id="ARBA00023125"/>
    </source>
</evidence>
<dbReference type="PRINTS" id="PR00364">
    <property type="entry name" value="DISEASERSIST"/>
</dbReference>
<sequence length="1011" mass="107990">MAFRLLGDLEVQAADGRPVAAGRRKQRVLLVMLLLRAGSVIRADEIIDALWDGYPPSSARANLHSYVFGVRHVLDQVAPGGSSRLVTSSAGYRLDVDGAQCDVDVFDALAADGRRALDRGRHREALDHLTRALGLWRGPFLPDLADLGWLVPHAARLAESRLTAVEDRAEACLALGEHAGLVAELAAAAAENRLRERLWVAYIRALQATGQRTEALAAYETIRAALADELGVDPGRALQGLYAQLLDEPAPPEHRPPALLPPAVADFTGRTEEVRRLRKALSPHTPPAGLTVLGITGMAGVGKTTLAVHVAHSAAPAYPDGRLFANLAGAGPNPVPAADVLARFLRALGVPSPAVPPDPDERAELYRTLLDGRRVLVVLDNAASEAQVRPLLPGTAGCTVLLTSRVRLSGLEGARWSELDVLGEEDGVHMLARIVNDARVDDDGTANTEAADVVHLCGGLPLAVRIAGARLTSRPSWTLARLVALLRDEKRRLDRLDIGDLQVRASLALSEDALRPSARRLFRALATVDGPDLPGWLATVLSDESPERASRDLDDLVDAHVLTAVGTDAAGPARYRFHDLVRLYARDAGTADSADTVLRTAAGGWLAVAEQLEPGLPGPCYAPLPGPAYRPDVSAVLDDLAGIEPLDWFDAEQAGARAVIRQACAAGLHEVAFDLAQRLEKYFDVRGMYAEWAATNRLVLAACRRAGNRRGEAVMLRGLVDVETWIAEDQSREAMAGSLADALALQEKFVALGELGGAADAAGMYSWGLTAAGRRDEGIAAAEQALAWATEVGHLGGQARAHVALALAYRESVQLAEAVDHLQRALERARELGNPRWIATVLQFLGIGYSEYGLLDEGEAFLTESLAISERHQDSYTSALTRIGLARLHLRRGDAEARPSAEAALALAREHRMTHHMADALGILGEIALNEGRPAEAAEYLRESVALWRTRGWPRFQAAALVLLGRALNDPALNEPAAAAEAWREAHALFVTAGDAEGAATAAQLLESSEA</sequence>
<dbReference type="AlphaFoldDB" id="A0A545AKR5"/>
<evidence type="ECO:0000256" key="1">
    <source>
        <dbReference type="ARBA" id="ARBA00005820"/>
    </source>
</evidence>
<dbReference type="SMART" id="SM00862">
    <property type="entry name" value="Trans_reg_C"/>
    <property type="match status" value="1"/>
</dbReference>
<dbReference type="RefSeq" id="WP_142707628.1">
    <property type="nucleotide sequence ID" value="NZ_VIRS01000021.1"/>
</dbReference>
<dbReference type="SMART" id="SM01043">
    <property type="entry name" value="BTAD"/>
    <property type="match status" value="1"/>
</dbReference>
<dbReference type="GO" id="GO:0003677">
    <property type="term" value="F:DNA binding"/>
    <property type="evidence" value="ECO:0007669"/>
    <property type="project" value="UniProtKB-UniRule"/>
</dbReference>
<dbReference type="InParanoid" id="A0A545AKR5"/>